<gene>
    <name evidence="1" type="ORF">KGQ19_17690</name>
</gene>
<dbReference type="RefSeq" id="WP_212010278.1">
    <property type="nucleotide sequence ID" value="NZ_JAAFYZ010000054.1"/>
</dbReference>
<name>A0ABS5KRM2_9ACTN</name>
<accession>A0ABS5KRM2</accession>
<sequence length="99" mass="11763">MPNDSYRYIVELSKNNTGSRSIEGEIVMNEDQRPIADCRGWRRTERRTRAAKEIEQEIRRRERQRERRFSSRGDGFDRDRLRCLPVLPLAAPPDGPSYR</sequence>
<comment type="caution">
    <text evidence="1">The sequence shown here is derived from an EMBL/GenBank/DDBJ whole genome shotgun (WGS) entry which is preliminary data.</text>
</comment>
<dbReference type="Proteomes" id="UP000730482">
    <property type="component" value="Unassembled WGS sequence"/>
</dbReference>
<proteinExistence type="predicted"/>
<dbReference type="EMBL" id="JAAFYZ010000054">
    <property type="protein sequence ID" value="MBS2548703.1"/>
    <property type="molecule type" value="Genomic_DNA"/>
</dbReference>
<organism evidence="1 2">
    <name type="scientific">Catenulispora pinistramenti</name>
    <dbReference type="NCBI Taxonomy" id="2705254"/>
    <lineage>
        <taxon>Bacteria</taxon>
        <taxon>Bacillati</taxon>
        <taxon>Actinomycetota</taxon>
        <taxon>Actinomycetes</taxon>
        <taxon>Catenulisporales</taxon>
        <taxon>Catenulisporaceae</taxon>
        <taxon>Catenulispora</taxon>
    </lineage>
</organism>
<keyword evidence="2" id="KW-1185">Reference proteome</keyword>
<evidence type="ECO:0000313" key="2">
    <source>
        <dbReference type="Proteomes" id="UP000730482"/>
    </source>
</evidence>
<evidence type="ECO:0000313" key="1">
    <source>
        <dbReference type="EMBL" id="MBS2548703.1"/>
    </source>
</evidence>
<reference evidence="1 2" key="1">
    <citation type="submission" date="2020-02" db="EMBL/GenBank/DDBJ databases">
        <title>Acidophilic actinobacteria isolated from forest soil.</title>
        <authorList>
            <person name="Golinska P."/>
        </authorList>
    </citation>
    <scope>NUCLEOTIDE SEQUENCE [LARGE SCALE GENOMIC DNA]</scope>
    <source>
        <strain evidence="1 2">NL8</strain>
    </source>
</reference>
<protein>
    <submittedName>
        <fullName evidence="1">Uncharacterized protein</fullName>
    </submittedName>
</protein>